<proteinExistence type="predicted"/>
<dbReference type="AlphaFoldDB" id="A0A1H3M178"/>
<reference evidence="1 2" key="1">
    <citation type="submission" date="2016-10" db="EMBL/GenBank/DDBJ databases">
        <authorList>
            <person name="de Groot N.N."/>
        </authorList>
    </citation>
    <scope>NUCLEOTIDE SEQUENCE [LARGE SCALE GENOMIC DNA]</scope>
    <source>
        <strain evidence="1 2">DSM 26880</strain>
    </source>
</reference>
<dbReference type="RefSeq" id="WP_089884676.1">
    <property type="nucleotide sequence ID" value="NZ_FNPF01000015.1"/>
</dbReference>
<accession>A0A1H3M178</accession>
<evidence type="ECO:0000313" key="2">
    <source>
        <dbReference type="Proteomes" id="UP000199286"/>
    </source>
</evidence>
<dbReference type="STRING" id="321339.SAMN05444340_11530"/>
<organism evidence="1 2">
    <name type="scientific">Citreimonas salinaria</name>
    <dbReference type="NCBI Taxonomy" id="321339"/>
    <lineage>
        <taxon>Bacteria</taxon>
        <taxon>Pseudomonadati</taxon>
        <taxon>Pseudomonadota</taxon>
        <taxon>Alphaproteobacteria</taxon>
        <taxon>Rhodobacterales</taxon>
        <taxon>Roseobacteraceae</taxon>
        <taxon>Citreimonas</taxon>
    </lineage>
</organism>
<dbReference type="Proteomes" id="UP000199286">
    <property type="component" value="Unassembled WGS sequence"/>
</dbReference>
<gene>
    <name evidence="1" type="ORF">SAMN05444340_11530</name>
</gene>
<sequence>MNVGAMGAILALCLGIVAALDGGIQVTRSLLAKHLANDLHRAAVDLDLDRVEAPTDAEIEKLRDVIEVTQKQAYPEEPQFRARVHRYVLRGGERRVLWEADVAGSLGAVTELKKATGAPETGEETYIDVIVYYDRLAIMIDACDPCSITALPGL</sequence>
<dbReference type="EMBL" id="FNPF01000015">
    <property type="protein sequence ID" value="SDY70034.1"/>
    <property type="molecule type" value="Genomic_DNA"/>
</dbReference>
<keyword evidence="2" id="KW-1185">Reference proteome</keyword>
<name>A0A1H3M178_9RHOB</name>
<protein>
    <submittedName>
        <fullName evidence="1">Uncharacterized protein</fullName>
    </submittedName>
</protein>
<evidence type="ECO:0000313" key="1">
    <source>
        <dbReference type="EMBL" id="SDY70034.1"/>
    </source>
</evidence>